<evidence type="ECO:0000256" key="1">
    <source>
        <dbReference type="SAM" id="MobiDB-lite"/>
    </source>
</evidence>
<organism evidence="2 3">
    <name type="scientific">Beauveria brongniartii RCEF 3172</name>
    <dbReference type="NCBI Taxonomy" id="1081107"/>
    <lineage>
        <taxon>Eukaryota</taxon>
        <taxon>Fungi</taxon>
        <taxon>Dikarya</taxon>
        <taxon>Ascomycota</taxon>
        <taxon>Pezizomycotina</taxon>
        <taxon>Sordariomycetes</taxon>
        <taxon>Hypocreomycetidae</taxon>
        <taxon>Hypocreales</taxon>
        <taxon>Cordycipitaceae</taxon>
        <taxon>Beauveria</taxon>
        <taxon>Beauveria brongniartii</taxon>
    </lineage>
</organism>
<evidence type="ECO:0000313" key="2">
    <source>
        <dbReference type="EMBL" id="KZZ91528.1"/>
    </source>
</evidence>
<protein>
    <submittedName>
        <fullName evidence="2">FluG domain-containing protein</fullName>
    </submittedName>
</protein>
<feature type="region of interest" description="Disordered" evidence="1">
    <location>
        <begin position="1"/>
        <end position="24"/>
    </location>
</feature>
<feature type="region of interest" description="Disordered" evidence="1">
    <location>
        <begin position="108"/>
        <end position="147"/>
    </location>
</feature>
<dbReference type="EMBL" id="AZHA01000135">
    <property type="protein sequence ID" value="KZZ91528.1"/>
    <property type="molecule type" value="Genomic_DNA"/>
</dbReference>
<sequence length="147" mass="17063">MEASVKQVSPESDASSELDFRPDPFPLLMETTQCPDCIGDEQLPVEARKFKYCRPPVLNDHFDDEHLGRRETAERRGEAIWCGHPKCRQEKFDHVDHFRGHVERVHGVSLRSSDQVAKRRQRQAARREKAHRGRQQKKLARKAVAKV</sequence>
<dbReference type="AlphaFoldDB" id="A0A167YMG0"/>
<dbReference type="Proteomes" id="UP000076863">
    <property type="component" value="Unassembled WGS sequence"/>
</dbReference>
<evidence type="ECO:0000313" key="3">
    <source>
        <dbReference type="Proteomes" id="UP000076863"/>
    </source>
</evidence>
<accession>A0A167YMG0</accession>
<keyword evidence="3" id="KW-1185">Reference proteome</keyword>
<name>A0A167YMG0_9HYPO</name>
<comment type="caution">
    <text evidence="2">The sequence shown here is derived from an EMBL/GenBank/DDBJ whole genome shotgun (WGS) entry which is preliminary data.</text>
</comment>
<feature type="compositionally biased region" description="Basic residues" evidence="1">
    <location>
        <begin position="118"/>
        <end position="147"/>
    </location>
</feature>
<dbReference type="OrthoDB" id="4860140at2759"/>
<feature type="compositionally biased region" description="Polar residues" evidence="1">
    <location>
        <begin position="1"/>
        <end position="15"/>
    </location>
</feature>
<gene>
    <name evidence="2" type="ORF">BBO_09557</name>
</gene>
<reference evidence="2 3" key="1">
    <citation type="journal article" date="2016" name="Genome Biol. Evol.">
        <title>Divergent and convergent evolution of fungal pathogenicity.</title>
        <authorList>
            <person name="Shang Y."/>
            <person name="Xiao G."/>
            <person name="Zheng P."/>
            <person name="Cen K."/>
            <person name="Zhan S."/>
            <person name="Wang C."/>
        </authorList>
    </citation>
    <scope>NUCLEOTIDE SEQUENCE [LARGE SCALE GENOMIC DNA]</scope>
    <source>
        <strain evidence="2 3">RCEF 3172</strain>
    </source>
</reference>
<proteinExistence type="predicted"/>